<dbReference type="InterPro" id="IPR005625">
    <property type="entry name" value="PepSY-ass_TM"/>
</dbReference>
<keyword evidence="1" id="KW-0812">Transmembrane</keyword>
<accession>A0ABX0QCT3</accession>
<gene>
    <name evidence="2" type="ORF">F7231_08330</name>
</gene>
<feature type="transmembrane region" description="Helical" evidence="1">
    <location>
        <begin position="135"/>
        <end position="157"/>
    </location>
</feature>
<proteinExistence type="predicted"/>
<protein>
    <submittedName>
        <fullName evidence="2">PepSY domain-containing protein</fullName>
    </submittedName>
</protein>
<name>A0ABX0QCT3_9BACT</name>
<evidence type="ECO:0000256" key="1">
    <source>
        <dbReference type="SAM" id="Phobius"/>
    </source>
</evidence>
<reference evidence="3" key="2">
    <citation type="submission" date="2023-07" db="EMBL/GenBank/DDBJ databases">
        <authorList>
            <person name="Jung D.-H."/>
        </authorList>
    </citation>
    <scope>NUCLEOTIDE SEQUENCE [LARGE SCALE GENOMIC DNA]</scope>
    <source>
        <strain evidence="3">JA-25</strain>
    </source>
</reference>
<evidence type="ECO:0000313" key="3">
    <source>
        <dbReference type="Proteomes" id="UP000606008"/>
    </source>
</evidence>
<dbReference type="Pfam" id="PF03929">
    <property type="entry name" value="PepSY_TM"/>
    <property type="match status" value="1"/>
</dbReference>
<comment type="caution">
    <text evidence="2">The sequence shown here is derived from an EMBL/GenBank/DDBJ whole genome shotgun (WGS) entry which is preliminary data.</text>
</comment>
<keyword evidence="1" id="KW-1133">Transmembrane helix</keyword>
<sequence length="357" mass="40243">MKTLLHKIHLLLGLGSGAIVVIVALTGCVWAFEEEIRYVTQHEQLFVTPQSTPRVPVSQVLQTVRRADPTIRVNQIRLFGNPEKAVQVFTKDKHLLTVNPYSGQLLANHDQESDWLLINLKLHRTLLLGEVGKKIIYWNAWIFAIMLLTGFVLWLPARLKQLRASLTVKWQAKRAKRTYDLHSVLGFYAIPFLLLIVATGIDMASHGEKKKEKPTVYGAFASDFIADQALTAALGTDAFETVRINLPKDSLNPLRVVIAYPTSGLRKESTFTFDPATAQRLDAKLHTQQSFSERFWKSDYELHTGRILGLFGKVLVFLVGLVAASLPVTGSLIWWDRRQKARKKQVSPAGKSRLTRV</sequence>
<feature type="transmembrane region" description="Helical" evidence="1">
    <location>
        <begin position="314"/>
        <end position="335"/>
    </location>
</feature>
<feature type="transmembrane region" description="Helical" evidence="1">
    <location>
        <begin position="12"/>
        <end position="32"/>
    </location>
</feature>
<dbReference type="EMBL" id="WAEL01000002">
    <property type="protein sequence ID" value="NID10180.1"/>
    <property type="molecule type" value="Genomic_DNA"/>
</dbReference>
<dbReference type="RefSeq" id="WP_166691557.1">
    <property type="nucleotide sequence ID" value="NZ_WAEL01000002.1"/>
</dbReference>
<dbReference type="Proteomes" id="UP000606008">
    <property type="component" value="Unassembled WGS sequence"/>
</dbReference>
<evidence type="ECO:0000313" key="2">
    <source>
        <dbReference type="EMBL" id="NID10180.1"/>
    </source>
</evidence>
<keyword evidence="3" id="KW-1185">Reference proteome</keyword>
<dbReference type="PROSITE" id="PS51257">
    <property type="entry name" value="PROKAR_LIPOPROTEIN"/>
    <property type="match status" value="1"/>
</dbReference>
<dbReference type="PANTHER" id="PTHR34219">
    <property type="entry name" value="IRON-REGULATED INNER MEMBRANE PROTEIN-RELATED"/>
    <property type="match status" value="1"/>
</dbReference>
<organism evidence="2 3">
    <name type="scientific">Fibrivirga algicola</name>
    <dbReference type="NCBI Taxonomy" id="2950420"/>
    <lineage>
        <taxon>Bacteria</taxon>
        <taxon>Pseudomonadati</taxon>
        <taxon>Bacteroidota</taxon>
        <taxon>Cytophagia</taxon>
        <taxon>Cytophagales</taxon>
        <taxon>Spirosomataceae</taxon>
        <taxon>Fibrivirga</taxon>
    </lineage>
</organism>
<feature type="transmembrane region" description="Helical" evidence="1">
    <location>
        <begin position="178"/>
        <end position="201"/>
    </location>
</feature>
<keyword evidence="1" id="KW-0472">Membrane</keyword>
<reference evidence="3" key="1">
    <citation type="submission" date="2019-09" db="EMBL/GenBank/DDBJ databases">
        <authorList>
            <person name="Jung D.-H."/>
        </authorList>
    </citation>
    <scope>NUCLEOTIDE SEQUENCE [LARGE SCALE GENOMIC DNA]</scope>
    <source>
        <strain evidence="3">JA-25</strain>
    </source>
</reference>